<evidence type="ECO:0000313" key="6">
    <source>
        <dbReference type="Proteomes" id="UP000218023"/>
    </source>
</evidence>
<feature type="domain" description="HTH hxlR-type" evidence="4">
    <location>
        <begin position="12"/>
        <end position="110"/>
    </location>
</feature>
<dbReference type="Pfam" id="PF01638">
    <property type="entry name" value="HxlR"/>
    <property type="match status" value="1"/>
</dbReference>
<accession>A0A2A2GJM3</accession>
<evidence type="ECO:0000256" key="2">
    <source>
        <dbReference type="ARBA" id="ARBA00023125"/>
    </source>
</evidence>
<evidence type="ECO:0000256" key="3">
    <source>
        <dbReference type="ARBA" id="ARBA00023163"/>
    </source>
</evidence>
<proteinExistence type="predicted"/>
<comment type="caution">
    <text evidence="5">The sequence shown here is derived from an EMBL/GenBank/DDBJ whole genome shotgun (WGS) entry which is preliminary data.</text>
</comment>
<gene>
    <name evidence="5" type="ORF">CK240_08015</name>
</gene>
<dbReference type="Proteomes" id="UP000218023">
    <property type="component" value="Unassembled WGS sequence"/>
</dbReference>
<dbReference type="PROSITE" id="PS51118">
    <property type="entry name" value="HTH_HXLR"/>
    <property type="match status" value="1"/>
</dbReference>
<dbReference type="OrthoDB" id="9782219at2"/>
<dbReference type="Gene3D" id="1.10.10.10">
    <property type="entry name" value="Winged helix-like DNA-binding domain superfamily/Winged helix DNA-binding domain"/>
    <property type="match status" value="1"/>
</dbReference>
<dbReference type="RefSeq" id="WP_095639827.1">
    <property type="nucleotide sequence ID" value="NZ_NSJZ01000005.1"/>
</dbReference>
<dbReference type="GO" id="GO:0003677">
    <property type="term" value="F:DNA binding"/>
    <property type="evidence" value="ECO:0007669"/>
    <property type="project" value="UniProtKB-KW"/>
</dbReference>
<keyword evidence="3" id="KW-0804">Transcription</keyword>
<sequence length="221" mass="23341">MAENRKTYGEGCIAAHALDLIGDRWALLVVRELMLGPKRFGALRAGLPGVATNILTRRLEDLERVGIVRRRSLPAPASAPAYELAASGLALAPVLRELCRWGAAMPGHDPGLPISPTALMLSMEAMIRPAGRFTAGFEMAGEAFALTADASGLQIRRSDAGTGEMSFAGHPNDMASAIYGPAPLADVVASGRIRFTGDLGRGQAFVDLFRLRHPVPAGEDA</sequence>
<dbReference type="PANTHER" id="PTHR33204">
    <property type="entry name" value="TRANSCRIPTIONAL REGULATOR, MARR FAMILY"/>
    <property type="match status" value="1"/>
</dbReference>
<evidence type="ECO:0000313" key="5">
    <source>
        <dbReference type="EMBL" id="PAU97420.1"/>
    </source>
</evidence>
<organism evidence="5 6">
    <name type="scientific">Paracoccus salipaludis</name>
    <dbReference type="NCBI Taxonomy" id="2032623"/>
    <lineage>
        <taxon>Bacteria</taxon>
        <taxon>Pseudomonadati</taxon>
        <taxon>Pseudomonadota</taxon>
        <taxon>Alphaproteobacteria</taxon>
        <taxon>Rhodobacterales</taxon>
        <taxon>Paracoccaceae</taxon>
        <taxon>Paracoccus</taxon>
    </lineage>
</organism>
<dbReference type="InterPro" id="IPR036390">
    <property type="entry name" value="WH_DNA-bd_sf"/>
</dbReference>
<reference evidence="5 6" key="1">
    <citation type="submission" date="2017-09" db="EMBL/GenBank/DDBJ databases">
        <title>Paracoccus alkalisoli sp. nov., isolated from saline alkaline soil.</title>
        <authorList>
            <person name="Dong X."/>
            <person name="Zhang G."/>
        </authorList>
    </citation>
    <scope>NUCLEOTIDE SEQUENCE [LARGE SCALE GENOMIC DNA]</scope>
    <source>
        <strain evidence="5 6">WN007</strain>
    </source>
</reference>
<evidence type="ECO:0000256" key="1">
    <source>
        <dbReference type="ARBA" id="ARBA00023015"/>
    </source>
</evidence>
<keyword evidence="2" id="KW-0238">DNA-binding</keyword>
<dbReference type="AlphaFoldDB" id="A0A2A2GJM3"/>
<dbReference type="EMBL" id="NSJZ01000005">
    <property type="protein sequence ID" value="PAU97420.1"/>
    <property type="molecule type" value="Genomic_DNA"/>
</dbReference>
<keyword evidence="6" id="KW-1185">Reference proteome</keyword>
<protein>
    <submittedName>
        <fullName evidence="5">Transcriptional regulator</fullName>
    </submittedName>
</protein>
<dbReference type="InterPro" id="IPR036388">
    <property type="entry name" value="WH-like_DNA-bd_sf"/>
</dbReference>
<name>A0A2A2GJM3_9RHOB</name>
<keyword evidence="1" id="KW-0805">Transcription regulation</keyword>
<dbReference type="InterPro" id="IPR002577">
    <property type="entry name" value="HTH_HxlR"/>
</dbReference>
<dbReference type="PANTHER" id="PTHR33204:SF18">
    <property type="entry name" value="TRANSCRIPTIONAL REGULATORY PROTEIN"/>
    <property type="match status" value="1"/>
</dbReference>
<evidence type="ECO:0000259" key="4">
    <source>
        <dbReference type="PROSITE" id="PS51118"/>
    </source>
</evidence>
<dbReference type="SUPFAM" id="SSF46785">
    <property type="entry name" value="Winged helix' DNA-binding domain"/>
    <property type="match status" value="1"/>
</dbReference>